<dbReference type="PANTHER" id="PTHR33463:SF207">
    <property type="entry name" value="AAA+ ATPASE DOMAIN-CONTAINING PROTEIN"/>
    <property type="match status" value="1"/>
</dbReference>
<dbReference type="InterPro" id="IPR050905">
    <property type="entry name" value="Plant_NBS-LRR"/>
</dbReference>
<sequence length="923" mass="105782">MDWLGCLKAIVGLLPCVDSKVTPHVVYPFKVSRNVKEMKEATEKLIELKRDVENEIENAERGTATNRILGWLGRVGTIETESRDIDNKYQQLCRCIWNISPNLYSNYKISKRAEKYRDKATDLYKEKSTIPVIAMLPPQGQEMPASSSKSPYLESVLDYVKADVNGIIGIWGMGGVGKTHLLEQINNALCKDHASKIFVVHVECPKECDEENVQNTIIEKLGLSKSDNREVKQLTIYNFLREKSFVLLLDNLWKKVDLKTIGIPDPMEAAGLYKRKVILTTRSERICKEMKSRNKIKLDGLDWEDAWSLFKTNVSEETINSHPLIEKLAMDVAKKLGGLPLALITVGLAMYDKKVPDEWMGAVKQLKPIRSTAVELSDVYTSVFETLSFSYDSLKTDGLKKCFLHCSLWPQGDIIMKNDLVELWMGLGLIDSSTLEDAFVIGYNYIGTLQTVSLLEIVDDNFTKMHDVIHDMALWIANDKKEVMNKWIVGAGEYKRAQQIVISSDTEIVSIRGLFFSITDTSTKLTTLRGGYKELRDSGIQLISFSELTYLDLSLSWLNAFPVEICNLVHLQFLNLSYNINLGSLLPEKLGALTKLKYLLLRETRCTLPQGVLLKLKALRVLDLSNFYKYSYSISAFVEEIFVLPKKMYPMLEEDLKHLHNFQALGISISGDDFNHVLSKNVSVPVRWLDVVGYDGSYISFSSSFLGNSQLRRNLFSLRIRSCKLASWVEFESASEHQSNCCLERLDHLSFEWMERVTEIKWNSLEPKDVFPRLRVLKFWDIPHLTSISWVINLPCIRELYVINCRSIKQLFSIDEQNKSEINVSQHSFPSLKRMYLSLSGKLVRISDFMITFPVLESLEINHCKNLKKLPFKTGDPPKRLKYIIGSEEWWDNVEMEDSTHRSSLQLYYRNVYTTLVASTKYL</sequence>
<feature type="coiled-coil region" evidence="5">
    <location>
        <begin position="31"/>
        <end position="62"/>
    </location>
</feature>
<dbReference type="Proteomes" id="UP001140206">
    <property type="component" value="Chromosome 5"/>
</dbReference>
<dbReference type="Gene3D" id="1.10.10.10">
    <property type="entry name" value="Winged helix-like DNA-binding domain superfamily/Winged helix DNA-binding domain"/>
    <property type="match status" value="1"/>
</dbReference>
<reference evidence="9" key="1">
    <citation type="submission" date="2022-08" db="EMBL/GenBank/DDBJ databases">
        <authorList>
            <person name="Marques A."/>
        </authorList>
    </citation>
    <scope>NUCLEOTIDE SEQUENCE</scope>
    <source>
        <strain evidence="9">RhyPub2mFocal</strain>
        <tissue evidence="9">Leaves</tissue>
    </source>
</reference>
<dbReference type="GO" id="GO:0043531">
    <property type="term" value="F:ADP binding"/>
    <property type="evidence" value="ECO:0007669"/>
    <property type="project" value="InterPro"/>
</dbReference>
<gene>
    <name evidence="9" type="ORF">LUZ62_079794</name>
</gene>
<dbReference type="Gene3D" id="3.40.50.300">
    <property type="entry name" value="P-loop containing nucleotide triphosphate hydrolases"/>
    <property type="match status" value="1"/>
</dbReference>
<dbReference type="InterPro" id="IPR042197">
    <property type="entry name" value="Apaf_helical"/>
</dbReference>
<evidence type="ECO:0000259" key="8">
    <source>
        <dbReference type="Pfam" id="PF23559"/>
    </source>
</evidence>
<feature type="domain" description="NB-ARC" evidence="6">
    <location>
        <begin position="162"/>
        <end position="318"/>
    </location>
</feature>
<dbReference type="InterPro" id="IPR057135">
    <property type="entry name" value="At4g27190-like_LRR"/>
</dbReference>
<dbReference type="PRINTS" id="PR00364">
    <property type="entry name" value="DISEASERSIST"/>
</dbReference>
<dbReference type="PANTHER" id="PTHR33463">
    <property type="entry name" value="NB-ARC DOMAIN-CONTAINING PROTEIN-RELATED"/>
    <property type="match status" value="1"/>
</dbReference>
<dbReference type="GO" id="GO:0005524">
    <property type="term" value="F:ATP binding"/>
    <property type="evidence" value="ECO:0007669"/>
    <property type="project" value="UniProtKB-KW"/>
</dbReference>
<evidence type="ECO:0000256" key="3">
    <source>
        <dbReference type="ARBA" id="ARBA00022821"/>
    </source>
</evidence>
<dbReference type="InterPro" id="IPR036388">
    <property type="entry name" value="WH-like_DNA-bd_sf"/>
</dbReference>
<dbReference type="FunFam" id="3.40.50.300:FF:001091">
    <property type="entry name" value="Probable disease resistance protein At1g61300"/>
    <property type="match status" value="1"/>
</dbReference>
<dbReference type="GO" id="GO:0002758">
    <property type="term" value="P:innate immune response-activating signaling pathway"/>
    <property type="evidence" value="ECO:0007669"/>
    <property type="project" value="UniProtKB-ARBA"/>
</dbReference>
<dbReference type="SUPFAM" id="SSF52540">
    <property type="entry name" value="P-loop containing nucleoside triphosphate hydrolases"/>
    <property type="match status" value="1"/>
</dbReference>
<dbReference type="AlphaFoldDB" id="A0AAV8BRQ9"/>
<keyword evidence="10" id="KW-1185">Reference proteome</keyword>
<comment type="caution">
    <text evidence="9">The sequence shown here is derived from an EMBL/GenBank/DDBJ whole genome shotgun (WGS) entry which is preliminary data.</text>
</comment>
<keyword evidence="4" id="KW-0547">Nucleotide-binding</keyword>
<organism evidence="9 10">
    <name type="scientific">Rhynchospora pubera</name>
    <dbReference type="NCBI Taxonomy" id="906938"/>
    <lineage>
        <taxon>Eukaryota</taxon>
        <taxon>Viridiplantae</taxon>
        <taxon>Streptophyta</taxon>
        <taxon>Embryophyta</taxon>
        <taxon>Tracheophyta</taxon>
        <taxon>Spermatophyta</taxon>
        <taxon>Magnoliopsida</taxon>
        <taxon>Liliopsida</taxon>
        <taxon>Poales</taxon>
        <taxon>Cyperaceae</taxon>
        <taxon>Cyperoideae</taxon>
        <taxon>Rhynchosporeae</taxon>
        <taxon>Rhynchospora</taxon>
    </lineage>
</organism>
<comment type="similarity">
    <text evidence="1">Belongs to the disease resistance NB-LRR family.</text>
</comment>
<dbReference type="SUPFAM" id="SSF52058">
    <property type="entry name" value="L domain-like"/>
    <property type="match status" value="1"/>
</dbReference>
<evidence type="ECO:0000256" key="1">
    <source>
        <dbReference type="ARBA" id="ARBA00008894"/>
    </source>
</evidence>
<dbReference type="InterPro" id="IPR027417">
    <property type="entry name" value="P-loop_NTPase"/>
</dbReference>
<dbReference type="Pfam" id="PF23559">
    <property type="entry name" value="WHD_DRP"/>
    <property type="match status" value="1"/>
</dbReference>
<dbReference type="Pfam" id="PF23247">
    <property type="entry name" value="LRR_RPS2"/>
    <property type="match status" value="1"/>
</dbReference>
<keyword evidence="3" id="KW-0611">Plant defense</keyword>
<dbReference type="Gene3D" id="1.10.8.430">
    <property type="entry name" value="Helical domain of apoptotic protease-activating factors"/>
    <property type="match status" value="1"/>
</dbReference>
<accession>A0AAV8BRQ9</accession>
<dbReference type="InterPro" id="IPR032675">
    <property type="entry name" value="LRR_dom_sf"/>
</dbReference>
<dbReference type="InterPro" id="IPR058922">
    <property type="entry name" value="WHD_DRP"/>
</dbReference>
<dbReference type="Pfam" id="PF00931">
    <property type="entry name" value="NB-ARC"/>
    <property type="match status" value="1"/>
</dbReference>
<protein>
    <submittedName>
        <fullName evidence="9">Disease resistance protein RPS5</fullName>
    </submittedName>
</protein>
<dbReference type="EMBL" id="JAMFTS010000005">
    <property type="protein sequence ID" value="KAJ4745389.1"/>
    <property type="molecule type" value="Genomic_DNA"/>
</dbReference>
<dbReference type="FunFam" id="1.10.10.10:FF:000322">
    <property type="entry name" value="Probable disease resistance protein At1g63360"/>
    <property type="match status" value="1"/>
</dbReference>
<proteinExistence type="inferred from homology"/>
<feature type="domain" description="Disease resistance protein At4g27190-like leucine-rich repeats" evidence="7">
    <location>
        <begin position="754"/>
        <end position="870"/>
    </location>
</feature>
<keyword evidence="5" id="KW-0175">Coiled coil</keyword>
<feature type="domain" description="Disease resistance protein winged helix" evidence="8">
    <location>
        <begin position="408"/>
        <end position="473"/>
    </location>
</feature>
<dbReference type="GO" id="GO:0042742">
    <property type="term" value="P:defense response to bacterium"/>
    <property type="evidence" value="ECO:0007669"/>
    <property type="project" value="UniProtKB-ARBA"/>
</dbReference>
<dbReference type="GO" id="GO:0009626">
    <property type="term" value="P:plant-type hypersensitive response"/>
    <property type="evidence" value="ECO:0007669"/>
    <property type="project" value="UniProtKB-ARBA"/>
</dbReference>
<evidence type="ECO:0000313" key="10">
    <source>
        <dbReference type="Proteomes" id="UP001140206"/>
    </source>
</evidence>
<keyword evidence="4" id="KW-0067">ATP-binding</keyword>
<evidence type="ECO:0000259" key="6">
    <source>
        <dbReference type="Pfam" id="PF00931"/>
    </source>
</evidence>
<evidence type="ECO:0000313" key="9">
    <source>
        <dbReference type="EMBL" id="KAJ4745389.1"/>
    </source>
</evidence>
<keyword evidence="2" id="KW-0677">Repeat</keyword>
<evidence type="ECO:0000256" key="2">
    <source>
        <dbReference type="ARBA" id="ARBA00022737"/>
    </source>
</evidence>
<evidence type="ECO:0000259" key="7">
    <source>
        <dbReference type="Pfam" id="PF23247"/>
    </source>
</evidence>
<name>A0AAV8BRQ9_9POAL</name>
<dbReference type="Gene3D" id="3.80.10.10">
    <property type="entry name" value="Ribonuclease Inhibitor"/>
    <property type="match status" value="1"/>
</dbReference>
<evidence type="ECO:0000256" key="5">
    <source>
        <dbReference type="SAM" id="Coils"/>
    </source>
</evidence>
<dbReference type="InterPro" id="IPR002182">
    <property type="entry name" value="NB-ARC"/>
</dbReference>
<evidence type="ECO:0000256" key="4">
    <source>
        <dbReference type="ARBA" id="ARBA00022840"/>
    </source>
</evidence>